<evidence type="ECO:0000313" key="2">
    <source>
        <dbReference type="EMBL" id="TGE29225.1"/>
    </source>
</evidence>
<sequence length="142" mass="15255">MKNLFSARAAAIAILVILSLVVLFHLLVLSGVIPYGIVWGGRLTSPEQMLRFETVSITLNLLMLAVVSVAAGWLRLRVNQGLLKVALWLMTGLFALNTVGNLLAKTDLERLVFTPLTLVLALCSWRLALGPTKAAAGMEASA</sequence>
<evidence type="ECO:0000313" key="3">
    <source>
        <dbReference type="Proteomes" id="UP000298471"/>
    </source>
</evidence>
<dbReference type="Proteomes" id="UP000298471">
    <property type="component" value="Unassembled WGS sequence"/>
</dbReference>
<feature type="transmembrane region" description="Helical" evidence="1">
    <location>
        <begin position="12"/>
        <end position="37"/>
    </location>
</feature>
<dbReference type="AlphaFoldDB" id="A0A4Z0QHP4"/>
<reference evidence="2 3" key="1">
    <citation type="submission" date="2019-04" db="EMBL/GenBank/DDBJ databases">
        <authorList>
            <person name="Feng G."/>
            <person name="Zhang J."/>
            <person name="Zhu H."/>
        </authorList>
    </citation>
    <scope>NUCLEOTIDE SEQUENCE [LARGE SCALE GENOMIC DNA]</scope>
    <source>
        <strain evidence="2 3">9PBR-1</strain>
    </source>
</reference>
<feature type="transmembrane region" description="Helical" evidence="1">
    <location>
        <begin position="57"/>
        <end position="74"/>
    </location>
</feature>
<comment type="caution">
    <text evidence="2">The sequence shown here is derived from an EMBL/GenBank/DDBJ whole genome shotgun (WGS) entry which is preliminary data.</text>
</comment>
<keyword evidence="1" id="KW-0812">Transmembrane</keyword>
<feature type="transmembrane region" description="Helical" evidence="1">
    <location>
        <begin position="110"/>
        <end position="129"/>
    </location>
</feature>
<proteinExistence type="predicted"/>
<keyword evidence="3" id="KW-1185">Reference proteome</keyword>
<name>A0A4Z0QHP4_9BACT</name>
<accession>A0A4Z0QHP4</accession>
<protein>
    <recommendedName>
        <fullName evidence="4">DUF4293 family protein</fullName>
    </recommendedName>
</protein>
<feature type="transmembrane region" description="Helical" evidence="1">
    <location>
        <begin position="86"/>
        <end position="104"/>
    </location>
</feature>
<keyword evidence="1" id="KW-1133">Transmembrane helix</keyword>
<dbReference type="EMBL" id="SRMB01000001">
    <property type="protein sequence ID" value="TGE29225.1"/>
    <property type="molecule type" value="Genomic_DNA"/>
</dbReference>
<keyword evidence="1" id="KW-0472">Membrane</keyword>
<dbReference type="OrthoDB" id="2868029at2"/>
<evidence type="ECO:0008006" key="4">
    <source>
        <dbReference type="Google" id="ProtNLM"/>
    </source>
</evidence>
<gene>
    <name evidence="2" type="ORF">E5K02_07165</name>
</gene>
<evidence type="ECO:0000256" key="1">
    <source>
        <dbReference type="SAM" id="Phobius"/>
    </source>
</evidence>
<organism evidence="2 3">
    <name type="scientific">Hymenobacter metallicola</name>
    <dbReference type="NCBI Taxonomy" id="2563114"/>
    <lineage>
        <taxon>Bacteria</taxon>
        <taxon>Pseudomonadati</taxon>
        <taxon>Bacteroidota</taxon>
        <taxon>Cytophagia</taxon>
        <taxon>Cytophagales</taxon>
        <taxon>Hymenobacteraceae</taxon>
        <taxon>Hymenobacter</taxon>
    </lineage>
</organism>
<dbReference type="RefSeq" id="WP_135393451.1">
    <property type="nucleotide sequence ID" value="NZ_SRMB01000001.1"/>
</dbReference>